<evidence type="ECO:0000313" key="1">
    <source>
        <dbReference type="EMBL" id="UTC29819.1"/>
    </source>
</evidence>
<reference evidence="1" key="1">
    <citation type="submission" date="2022-05" db="EMBL/GenBank/DDBJ databases">
        <authorList>
            <person name="Friedrich I."/>
            <person name="Poehlein A."/>
            <person name="Schneider D."/>
            <person name="Hertel R."/>
            <person name="Daniel R."/>
        </authorList>
    </citation>
    <scope>NUCLEOTIDE SEQUENCE</scope>
</reference>
<name>A0A9E7N7I9_9CAUD</name>
<accession>A0A9E7N7I9</accession>
<evidence type="ECO:0000313" key="2">
    <source>
        <dbReference type="Proteomes" id="UP001057427"/>
    </source>
</evidence>
<sequence>MSLAEYIARANAALIKRHGICFITDENTSWLGDSGADESDLARYQADGDTPEQIAAFWGDKYGLDSVFGDFDSMASDYLAKALSALEVAA</sequence>
<dbReference type="EMBL" id="ON529858">
    <property type="protein sequence ID" value="UTC29819.1"/>
    <property type="molecule type" value="Genomic_DNA"/>
</dbReference>
<gene>
    <name evidence="1" type="ORF">BAJUN_01890</name>
</gene>
<proteinExistence type="predicted"/>
<keyword evidence="2" id="KW-1185">Reference proteome</keyword>
<dbReference type="Proteomes" id="UP001057427">
    <property type="component" value="Segment"/>
</dbReference>
<organism evidence="1 2">
    <name type="scientific">Brevundimonas phage vB_BgoS-Bajun</name>
    <dbReference type="NCBI Taxonomy" id="2948594"/>
    <lineage>
        <taxon>Viruses</taxon>
        <taxon>Duplodnaviria</taxon>
        <taxon>Heunggongvirae</taxon>
        <taxon>Uroviricota</taxon>
        <taxon>Caudoviricetes</taxon>
        <taxon>Dolichocephalovirinae</taxon>
    </lineage>
</organism>
<protein>
    <submittedName>
        <fullName evidence="1">Uncharacterized protein</fullName>
    </submittedName>
</protein>